<proteinExistence type="predicted"/>
<dbReference type="PROSITE" id="PS50228">
    <property type="entry name" value="SUEL_LECTIN"/>
    <property type="match status" value="1"/>
</dbReference>
<reference evidence="5" key="1">
    <citation type="submission" date="2025-08" db="UniProtKB">
        <authorList>
            <consortium name="Ensembl"/>
        </authorList>
    </citation>
    <scope>IDENTIFICATION</scope>
</reference>
<evidence type="ECO:0000256" key="2">
    <source>
        <dbReference type="ARBA" id="ARBA00022734"/>
    </source>
</evidence>
<keyword evidence="1" id="KW-0348">Hemagglutinin</keyword>
<dbReference type="Proteomes" id="UP000265000">
    <property type="component" value="Unplaced"/>
</dbReference>
<keyword evidence="3" id="KW-0677">Repeat</keyword>
<dbReference type="AlphaFoldDB" id="A0A3Q2NR74"/>
<dbReference type="InterPro" id="IPR043159">
    <property type="entry name" value="Lectin_gal-bd_sf"/>
</dbReference>
<name>A0A3Q2NR74_FUNHE</name>
<sequence>AMYGRSNRETCPHKSADEVAKRCNWKRNCSVPATNAVFGDPCPGTSKYLENNGPIVACDGSVAELHCGKIHLISVSRAMYGRSNRETCSSGRSPKEIENISCLGSADKVAQSCNGKENCSVQVTNKEFGDPCPGTYKYLVVDYTCQGKWRWKHFRVFKVILELLAKYSCPLNFSHFVTTTYCMYFNGLFCDRPIKLSSLLATGLMYRCI</sequence>
<dbReference type="STRING" id="8078.ENSFHEP00000001540"/>
<dbReference type="Pfam" id="PF02140">
    <property type="entry name" value="SUEL_Lectin"/>
    <property type="match status" value="2"/>
</dbReference>
<dbReference type="FunFam" id="2.60.120.740:FF:000003">
    <property type="entry name" value="Protein eva-1 homolog C"/>
    <property type="match status" value="1"/>
</dbReference>
<organism evidence="5 6">
    <name type="scientific">Fundulus heteroclitus</name>
    <name type="common">Killifish</name>
    <name type="synonym">Mummichog</name>
    <dbReference type="NCBI Taxonomy" id="8078"/>
    <lineage>
        <taxon>Eukaryota</taxon>
        <taxon>Metazoa</taxon>
        <taxon>Chordata</taxon>
        <taxon>Craniata</taxon>
        <taxon>Vertebrata</taxon>
        <taxon>Euteleostomi</taxon>
        <taxon>Actinopterygii</taxon>
        <taxon>Neopterygii</taxon>
        <taxon>Teleostei</taxon>
        <taxon>Neoteleostei</taxon>
        <taxon>Acanthomorphata</taxon>
        <taxon>Ovalentaria</taxon>
        <taxon>Atherinomorphae</taxon>
        <taxon>Cyprinodontiformes</taxon>
        <taxon>Fundulidae</taxon>
        <taxon>Fundulus</taxon>
    </lineage>
</organism>
<dbReference type="GeneTree" id="ENSGT00940000154285"/>
<evidence type="ECO:0000313" key="5">
    <source>
        <dbReference type="Ensembl" id="ENSFHEP00000001540.1"/>
    </source>
</evidence>
<evidence type="ECO:0000256" key="1">
    <source>
        <dbReference type="ARBA" id="ARBA00022546"/>
    </source>
</evidence>
<dbReference type="GO" id="GO:0030246">
    <property type="term" value="F:carbohydrate binding"/>
    <property type="evidence" value="ECO:0007669"/>
    <property type="project" value="UniProtKB-KW"/>
</dbReference>
<keyword evidence="2" id="KW-0430">Lectin</keyword>
<protein>
    <recommendedName>
        <fullName evidence="4">SUEL-type lectin domain-containing protein</fullName>
    </recommendedName>
</protein>
<evidence type="ECO:0000256" key="3">
    <source>
        <dbReference type="ARBA" id="ARBA00022737"/>
    </source>
</evidence>
<dbReference type="Ensembl" id="ENSFHET00000013708.1">
    <property type="protein sequence ID" value="ENSFHEP00000001540.1"/>
    <property type="gene ID" value="ENSFHEG00000002294.1"/>
</dbReference>
<keyword evidence="6" id="KW-1185">Reference proteome</keyword>
<dbReference type="Gene3D" id="2.60.120.740">
    <property type="match status" value="2"/>
</dbReference>
<reference evidence="5" key="2">
    <citation type="submission" date="2025-09" db="UniProtKB">
        <authorList>
            <consortium name="Ensembl"/>
        </authorList>
    </citation>
    <scope>IDENTIFICATION</scope>
</reference>
<accession>A0A3Q2NR74</accession>
<evidence type="ECO:0000313" key="6">
    <source>
        <dbReference type="Proteomes" id="UP000265000"/>
    </source>
</evidence>
<dbReference type="PANTHER" id="PTHR46780">
    <property type="entry name" value="PROTEIN EVA-1"/>
    <property type="match status" value="1"/>
</dbReference>
<evidence type="ECO:0000259" key="4">
    <source>
        <dbReference type="PROSITE" id="PS50228"/>
    </source>
</evidence>
<feature type="domain" description="SUEL-type lectin" evidence="4">
    <location>
        <begin position="57"/>
        <end position="146"/>
    </location>
</feature>
<dbReference type="InterPro" id="IPR000922">
    <property type="entry name" value="Lectin_gal-bd_dom"/>
</dbReference>